<accession>A0A1G5HAA9</accession>
<evidence type="ECO:0000313" key="2">
    <source>
        <dbReference type="EMBL" id="SCY60706.1"/>
    </source>
</evidence>
<reference evidence="2 3" key="1">
    <citation type="submission" date="2016-10" db="EMBL/GenBank/DDBJ databases">
        <authorList>
            <person name="de Groot N.N."/>
        </authorList>
    </citation>
    <scope>NUCLEOTIDE SEQUENCE [LARGE SCALE GENOMIC DNA]</scope>
    <source>
        <strain evidence="2 3">CGMCC 1.7031</strain>
    </source>
</reference>
<feature type="signal peptide" evidence="1">
    <location>
        <begin position="1"/>
        <end position="17"/>
    </location>
</feature>
<feature type="chain" id="PRO_5011706324" evidence="1">
    <location>
        <begin position="18"/>
        <end position="553"/>
    </location>
</feature>
<keyword evidence="1" id="KW-0732">Signal</keyword>
<dbReference type="STRING" id="490189.SAMN02927903_01833"/>
<protein>
    <submittedName>
        <fullName evidence="2">Uncharacterized protein</fullName>
    </submittedName>
</protein>
<dbReference type="RefSeq" id="WP_091142154.1">
    <property type="nucleotide sequence ID" value="NZ_FMVF01000007.1"/>
</dbReference>
<sequence length="553" mass="62654">MKKIACLISLCAMAVSAQEKTNPFSVFGGLESNSTWYMNDPGLNVVHPDPAIRSNNYLFVNGKYKGWTAGIQVESYEDKALLNYNPRYIDTDVATYYVQYKNDMIDITAGYFYEQFGSGLLLRSWEDRQLGINNALRGGRIVFTPWNWLQIKGLYGRQRTGFTVADSDIYGTDLELGLGDIFGFTTTELSIGGSYVGRDQKVLTIPDPNFRDRTDAYAARINFGHGGFYASGEYDYKSDDAVVEKQDQVRNNFVKPGQALLVNMGYTKKGFGIDGTFRRLENMSFYSEREAAKNAFNDRIINYIPGLTKQQHYNLANIYVYQAQPGVAMPDYTVLKAGEIGGQVDIFYNFKKGSKLGGKHGTKIALNYSEWHALSGDYYLPAKDYNVDFLAFGKKYFSEYNVEIDKRWTDRWHTMFAYIHQYNNLKLVQETYDIVNADIVAAETTIKFGKSRSIRVVGEHIWADADKKNWAAGTVEFNVNPKLSFYTNDMWNYGNDDPDARNHYYNFGTAFRYKSIRAALNYGRQRGGLVCVGGVCRFVPESSGLSLSVNAAF</sequence>
<dbReference type="AlphaFoldDB" id="A0A1G5HAA9"/>
<evidence type="ECO:0000256" key="1">
    <source>
        <dbReference type="SAM" id="SignalP"/>
    </source>
</evidence>
<dbReference type="EMBL" id="FMVF01000007">
    <property type="protein sequence ID" value="SCY60706.1"/>
    <property type="molecule type" value="Genomic_DNA"/>
</dbReference>
<name>A0A1G5HAA9_9FLAO</name>
<dbReference type="OrthoDB" id="5480631at2"/>
<dbReference type="InterPro" id="IPR046070">
    <property type="entry name" value="DUF6029"/>
</dbReference>
<evidence type="ECO:0000313" key="3">
    <source>
        <dbReference type="Proteomes" id="UP000199354"/>
    </source>
</evidence>
<gene>
    <name evidence="2" type="ORF">SAMN02927903_01833</name>
</gene>
<dbReference type="Proteomes" id="UP000199354">
    <property type="component" value="Unassembled WGS sequence"/>
</dbReference>
<dbReference type="Pfam" id="PF19494">
    <property type="entry name" value="DUF6029"/>
    <property type="match status" value="1"/>
</dbReference>
<organism evidence="2 3">
    <name type="scientific">Flavobacterium caeni</name>
    <dbReference type="NCBI Taxonomy" id="490189"/>
    <lineage>
        <taxon>Bacteria</taxon>
        <taxon>Pseudomonadati</taxon>
        <taxon>Bacteroidota</taxon>
        <taxon>Flavobacteriia</taxon>
        <taxon>Flavobacteriales</taxon>
        <taxon>Flavobacteriaceae</taxon>
        <taxon>Flavobacterium</taxon>
    </lineage>
</organism>
<proteinExistence type="predicted"/>
<keyword evidence="3" id="KW-1185">Reference proteome</keyword>